<dbReference type="Proteomes" id="UP000070299">
    <property type="component" value="Unassembled WGS sequence"/>
</dbReference>
<dbReference type="STRING" id="1799789.AX660_04490"/>
<dbReference type="Pfam" id="PF07589">
    <property type="entry name" value="PEP-CTERM"/>
    <property type="match status" value="1"/>
</dbReference>
<evidence type="ECO:0000313" key="3">
    <source>
        <dbReference type="EMBL" id="KXI30694.1"/>
    </source>
</evidence>
<name>A0A136A642_9ALTE</name>
<dbReference type="RefSeq" id="WP_068371499.1">
    <property type="nucleotide sequence ID" value="NZ_LSNE01000002.1"/>
</dbReference>
<dbReference type="EMBL" id="LSNE01000002">
    <property type="protein sequence ID" value="KXI30694.1"/>
    <property type="molecule type" value="Genomic_DNA"/>
</dbReference>
<feature type="domain" description="Ice-binding protein C-terminal" evidence="2">
    <location>
        <begin position="351"/>
        <end position="373"/>
    </location>
</feature>
<evidence type="ECO:0000313" key="4">
    <source>
        <dbReference type="Proteomes" id="UP000070299"/>
    </source>
</evidence>
<proteinExistence type="predicted"/>
<feature type="chain" id="PRO_5007469692" description="Ice-binding protein C-terminal domain-containing protein" evidence="1">
    <location>
        <begin position="24"/>
        <end position="376"/>
    </location>
</feature>
<dbReference type="InterPro" id="IPR013424">
    <property type="entry name" value="Ice-binding_C"/>
</dbReference>
<keyword evidence="1" id="KW-0732">Signal</keyword>
<reference evidence="4" key="1">
    <citation type="submission" date="2016-02" db="EMBL/GenBank/DDBJ databases">
        <authorList>
            <person name="Schultz-Johansen M."/>
            <person name="Glaring M.A."/>
            <person name="Bech P.K."/>
            <person name="Stougaard P."/>
        </authorList>
    </citation>
    <scope>NUCLEOTIDE SEQUENCE [LARGE SCALE GENOMIC DNA]</scope>
    <source>
        <strain evidence="4">S66</strain>
    </source>
</reference>
<evidence type="ECO:0000256" key="1">
    <source>
        <dbReference type="SAM" id="SignalP"/>
    </source>
</evidence>
<feature type="signal peptide" evidence="1">
    <location>
        <begin position="1"/>
        <end position="23"/>
    </location>
</feature>
<dbReference type="NCBIfam" id="TIGR02595">
    <property type="entry name" value="PEP_CTERM"/>
    <property type="match status" value="1"/>
</dbReference>
<comment type="caution">
    <text evidence="3">The sequence shown here is derived from an EMBL/GenBank/DDBJ whole genome shotgun (WGS) entry which is preliminary data.</text>
</comment>
<sequence>MSKFLKSIPLLLLLTSVQNAVHANIIGVLTESTATGTFRDDVDGNPIVVNFSGAQISEEYGGSGFGSSAFFDTTSRVGVGVVEFQNGNASYGEQVTSTSRTVVDISFENTGNTTVRPTLNSQITPAGLGMFVSNCSGFNMRSCSLRDDGDYTWQDVGNEVLAGTAAVGTRFDFKVVSGEDILFQLSGGLSLVLGENGAPNTIVQDFSDIEFFLKNFRQTSPVGSEQQISFDWEATDFLVEFPESLMLAPGEIGNLTYITEVTTFSNAFCYDTGRTACPLAYGAFGDPIGRGGAGGPVNTNLTSRFLAAQSLTSSPINGIESGLYQFNLPTFENGELGFKAISGPGVTPSNSVPEPASFALLMLSLLFFTIRRKCQC</sequence>
<gene>
    <name evidence="3" type="ORF">AX660_04490</name>
</gene>
<accession>A0A136A642</accession>
<organism evidence="3 4">
    <name type="scientific">Paraglaciecola hydrolytica</name>
    <dbReference type="NCBI Taxonomy" id="1799789"/>
    <lineage>
        <taxon>Bacteria</taxon>
        <taxon>Pseudomonadati</taxon>
        <taxon>Pseudomonadota</taxon>
        <taxon>Gammaproteobacteria</taxon>
        <taxon>Alteromonadales</taxon>
        <taxon>Alteromonadaceae</taxon>
        <taxon>Paraglaciecola</taxon>
    </lineage>
</organism>
<dbReference type="AlphaFoldDB" id="A0A136A642"/>
<keyword evidence="4" id="KW-1185">Reference proteome</keyword>
<evidence type="ECO:0000259" key="2">
    <source>
        <dbReference type="Pfam" id="PF07589"/>
    </source>
</evidence>
<protein>
    <recommendedName>
        <fullName evidence="2">Ice-binding protein C-terminal domain-containing protein</fullName>
    </recommendedName>
</protein>
<dbReference type="OrthoDB" id="6381511at2"/>